<comment type="caution">
    <text evidence="2">The sequence shown here is derived from an EMBL/GenBank/DDBJ whole genome shotgun (WGS) entry which is preliminary data.</text>
</comment>
<evidence type="ECO:0000313" key="3">
    <source>
        <dbReference type="Proteomes" id="UP001589532"/>
    </source>
</evidence>
<protein>
    <submittedName>
        <fullName evidence="2">Uncharacterized protein</fullName>
    </submittedName>
</protein>
<proteinExistence type="predicted"/>
<organism evidence="2 3">
    <name type="scientific">Nonomuraea helvata</name>
    <dbReference type="NCBI Taxonomy" id="37484"/>
    <lineage>
        <taxon>Bacteria</taxon>
        <taxon>Bacillati</taxon>
        <taxon>Actinomycetota</taxon>
        <taxon>Actinomycetes</taxon>
        <taxon>Streptosporangiales</taxon>
        <taxon>Streptosporangiaceae</taxon>
        <taxon>Nonomuraea</taxon>
    </lineage>
</organism>
<feature type="compositionally biased region" description="Polar residues" evidence="1">
    <location>
        <begin position="49"/>
        <end position="58"/>
    </location>
</feature>
<evidence type="ECO:0000256" key="1">
    <source>
        <dbReference type="SAM" id="MobiDB-lite"/>
    </source>
</evidence>
<gene>
    <name evidence="2" type="ORF">ACFFSA_41235</name>
</gene>
<accession>A0ABV5SD38</accession>
<feature type="region of interest" description="Disordered" evidence="1">
    <location>
        <begin position="1"/>
        <end position="21"/>
    </location>
</feature>
<evidence type="ECO:0000313" key="2">
    <source>
        <dbReference type="EMBL" id="MFB9629537.1"/>
    </source>
</evidence>
<name>A0ABV5SD38_9ACTN</name>
<feature type="region of interest" description="Disordered" evidence="1">
    <location>
        <begin position="40"/>
        <end position="64"/>
    </location>
</feature>
<dbReference type="Proteomes" id="UP001589532">
    <property type="component" value="Unassembled WGS sequence"/>
</dbReference>
<sequence>MPSSTTRCAASAVTSPVQPSCPSCPFHRWLSEDHCSKWSGPGRIDETRTGSSDAQTISRVRFAE</sequence>
<dbReference type="EMBL" id="JBHMBW010000061">
    <property type="protein sequence ID" value="MFB9629537.1"/>
    <property type="molecule type" value="Genomic_DNA"/>
</dbReference>
<dbReference type="RefSeq" id="WP_344987456.1">
    <property type="nucleotide sequence ID" value="NZ_BAAAXV010000001.1"/>
</dbReference>
<keyword evidence="3" id="KW-1185">Reference proteome</keyword>
<reference evidence="2 3" key="1">
    <citation type="submission" date="2024-09" db="EMBL/GenBank/DDBJ databases">
        <authorList>
            <person name="Sun Q."/>
            <person name="Mori K."/>
        </authorList>
    </citation>
    <scope>NUCLEOTIDE SEQUENCE [LARGE SCALE GENOMIC DNA]</scope>
    <source>
        <strain evidence="2 3">JCM 3143</strain>
    </source>
</reference>